<evidence type="ECO:0000256" key="5">
    <source>
        <dbReference type="ARBA" id="ARBA00022692"/>
    </source>
</evidence>
<dbReference type="InterPro" id="IPR000725">
    <property type="entry name" value="Olfact_rcpt"/>
</dbReference>
<keyword evidence="5 12" id="KW-0812">Transmembrane</keyword>
<dbReference type="PRINTS" id="PR00245">
    <property type="entry name" value="OLFACTORYR"/>
</dbReference>
<feature type="transmembrane region" description="Helical" evidence="13">
    <location>
        <begin position="462"/>
        <end position="485"/>
    </location>
</feature>
<feature type="domain" description="G-protein coupled receptors family 1 profile" evidence="14">
    <location>
        <begin position="47"/>
        <end position="256"/>
    </location>
</feature>
<feature type="transmembrane region" description="Helical" evidence="13">
    <location>
        <begin position="67"/>
        <end position="84"/>
    </location>
</feature>
<comment type="subcellular location">
    <subcellularLocation>
        <location evidence="2">Cell membrane</location>
        <topology evidence="2">Multi-pass membrane protein</topology>
    </subcellularLocation>
</comment>
<dbReference type="InterPro" id="IPR017452">
    <property type="entry name" value="GPCR_Rhodpsn_7TM"/>
</dbReference>
<dbReference type="CDD" id="cd15225">
    <property type="entry name" value="7tmA_OR10A-like"/>
    <property type="match status" value="1"/>
</dbReference>
<keyword evidence="6" id="KW-0552">Olfaction</keyword>
<protein>
    <submittedName>
        <fullName evidence="15">Olfactory receptor family 10 subfamily A member 7</fullName>
    </submittedName>
</protein>
<feature type="transmembrane region" description="Helical" evidence="13">
    <location>
        <begin position="203"/>
        <end position="231"/>
    </location>
</feature>
<comment type="similarity">
    <text evidence="12">Belongs to the G-protein coupled receptor 1 family.</text>
</comment>
<evidence type="ECO:0000256" key="8">
    <source>
        <dbReference type="ARBA" id="ARBA00023040"/>
    </source>
</evidence>
<keyword evidence="11 12" id="KW-0807">Transducer</keyword>
<dbReference type="Pfam" id="PF00001">
    <property type="entry name" value="7tm_1"/>
    <property type="match status" value="1"/>
</dbReference>
<dbReference type="PANTHER" id="PTHR26453">
    <property type="entry name" value="OLFACTORY RECEPTOR"/>
    <property type="match status" value="1"/>
</dbReference>
<feature type="transmembrane region" description="Helical" evidence="13">
    <location>
        <begin position="31"/>
        <end position="55"/>
    </location>
</feature>
<keyword evidence="10 12" id="KW-0675">Receptor</keyword>
<feature type="transmembrane region" description="Helical" evidence="13">
    <location>
        <begin position="428"/>
        <end position="450"/>
    </location>
</feature>
<dbReference type="Ensembl" id="ENSUMAT00000001879.1">
    <property type="protein sequence ID" value="ENSUMAP00000001496.1"/>
    <property type="gene ID" value="ENSUMAG00000001368.1"/>
</dbReference>
<keyword evidence="3" id="KW-1003">Cell membrane</keyword>
<evidence type="ECO:0000256" key="6">
    <source>
        <dbReference type="ARBA" id="ARBA00022725"/>
    </source>
</evidence>
<name>A0A452T115_URSMA</name>
<feature type="transmembrane region" description="Helical" evidence="13">
    <location>
        <begin position="497"/>
        <end position="516"/>
    </location>
</feature>
<evidence type="ECO:0000256" key="11">
    <source>
        <dbReference type="ARBA" id="ARBA00023224"/>
    </source>
</evidence>
<dbReference type="InterPro" id="IPR000276">
    <property type="entry name" value="GPCR_Rhodpsn"/>
</dbReference>
<dbReference type="PRINTS" id="PR00237">
    <property type="entry name" value="GPCRRHODOPSN"/>
</dbReference>
<evidence type="ECO:0000256" key="2">
    <source>
        <dbReference type="ARBA" id="ARBA00004651"/>
    </source>
</evidence>
<keyword evidence="8 12" id="KW-0297">G-protein coupled receptor</keyword>
<evidence type="ECO:0000256" key="4">
    <source>
        <dbReference type="ARBA" id="ARBA00022606"/>
    </source>
</evidence>
<dbReference type="GeneTree" id="ENSGT01150000286970"/>
<evidence type="ECO:0000256" key="1">
    <source>
        <dbReference type="ARBA" id="ARBA00003929"/>
    </source>
</evidence>
<dbReference type="AlphaFoldDB" id="A0A452T115"/>
<feature type="transmembrane region" description="Helical" evidence="13">
    <location>
        <begin position="323"/>
        <end position="344"/>
    </location>
</feature>
<comment type="function">
    <text evidence="1">Putative odorant or sperm cell receptor.</text>
</comment>
<keyword evidence="7 13" id="KW-1133">Transmembrane helix</keyword>
<evidence type="ECO:0000256" key="13">
    <source>
        <dbReference type="SAM" id="Phobius"/>
    </source>
</evidence>
<dbReference type="FunFam" id="1.20.1070.10:FF:000001">
    <property type="entry name" value="Olfactory receptor"/>
    <property type="match status" value="1"/>
</dbReference>
<dbReference type="OMA" id="GICWIST"/>
<feature type="transmembrane region" description="Helical" evidence="13">
    <location>
        <begin position="251"/>
        <end position="273"/>
    </location>
</feature>
<dbReference type="PROSITE" id="PS00237">
    <property type="entry name" value="G_PROTEIN_RECEP_F1_1"/>
    <property type="match status" value="1"/>
</dbReference>
<feature type="transmembrane region" description="Helical" evidence="13">
    <location>
        <begin position="104"/>
        <end position="126"/>
    </location>
</feature>
<sequence length="540" mass="60371">ESLNCLQLNRNYSEVTEFILLGFGTPPKLPVLLLSLFSLIYSVTVLGNTSMIIVIKMDSRLQMPMYFFLRNLSYLDLCYSTVIAPKTLANFLSNEKKISYNGCAAQFFFFALFVTTEGFLLAVMAFDRFLAICSPLLYPVHMSQKVCAQLVTGSYICGGINSIVQTGFTFSLRFCGENRLDHFFCDVPALIKISCDDTSVNEIVLFILSAVIILTTTAVILVSYASILSTVLRIPSPRGRGKTFSTCGSHIAVILLFLFFLIYTVIVVGNIITSVDPALQTPMYFFLRNLSLLEVCFTLVMVPKMLVDLVSPRKTISFVGCGIQMYFFFFFGSSECFLLSMMAYDRFVAIGNPLRYSVVMNRSLCLWMAVGSWMSGVPVSMLQTAWLMALPFCGPNTIDHFFCDGPPVLKLVTQDTTMYEMQALASTLLFIMFPFSLILVSYTRIIITILRMSSASGRQKAFSTCSSHLIVVSLFYGTASLTYLRPKSNQSPESKKLVSLSYTVITPMLNPIIYSLRNNEVKGAVKRTVSRKVLQKLDVF</sequence>
<gene>
    <name evidence="15" type="primary">OR10A7</name>
</gene>
<dbReference type="GO" id="GO:0005886">
    <property type="term" value="C:plasma membrane"/>
    <property type="evidence" value="ECO:0007669"/>
    <property type="project" value="UniProtKB-SubCell"/>
</dbReference>
<dbReference type="GO" id="GO:0004984">
    <property type="term" value="F:olfactory receptor activity"/>
    <property type="evidence" value="ECO:0007669"/>
    <property type="project" value="InterPro"/>
</dbReference>
<keyword evidence="4" id="KW-0716">Sensory transduction</keyword>
<dbReference type="PROSITE" id="PS50262">
    <property type="entry name" value="G_PROTEIN_RECEP_F1_2"/>
    <property type="match status" value="2"/>
</dbReference>
<dbReference type="Gene3D" id="1.20.1070.10">
    <property type="entry name" value="Rhodopsin 7-helix transmembrane proteins"/>
    <property type="match status" value="2"/>
</dbReference>
<evidence type="ECO:0000313" key="15">
    <source>
        <dbReference type="Ensembl" id="ENSUMAP00000001496"/>
    </source>
</evidence>
<reference evidence="15" key="1">
    <citation type="submission" date="2019-03" db="UniProtKB">
        <authorList>
            <consortium name="Ensembl"/>
        </authorList>
    </citation>
    <scope>IDENTIFICATION</scope>
</reference>
<dbReference type="FunFam" id="1.20.1070.10:FF:000003">
    <property type="entry name" value="Olfactory receptor"/>
    <property type="match status" value="1"/>
</dbReference>
<dbReference type="SUPFAM" id="SSF81321">
    <property type="entry name" value="Family A G protein-coupled receptor-like"/>
    <property type="match status" value="2"/>
</dbReference>
<dbReference type="GO" id="GO:0004930">
    <property type="term" value="F:G protein-coupled receptor activity"/>
    <property type="evidence" value="ECO:0007669"/>
    <property type="project" value="UniProtKB-KW"/>
</dbReference>
<feature type="domain" description="G-protein coupled receptors family 1 profile" evidence="14">
    <location>
        <begin position="258"/>
        <end position="514"/>
    </location>
</feature>
<evidence type="ECO:0000256" key="3">
    <source>
        <dbReference type="ARBA" id="ARBA00022475"/>
    </source>
</evidence>
<feature type="transmembrane region" description="Helical" evidence="13">
    <location>
        <begin position="285"/>
        <end position="303"/>
    </location>
</feature>
<evidence type="ECO:0000256" key="9">
    <source>
        <dbReference type="ARBA" id="ARBA00023136"/>
    </source>
</evidence>
<feature type="transmembrane region" description="Helical" evidence="13">
    <location>
        <begin position="364"/>
        <end position="386"/>
    </location>
</feature>
<organism evidence="15">
    <name type="scientific">Ursus maritimus</name>
    <name type="common">Polar bear</name>
    <name type="synonym">Thalarctos maritimus</name>
    <dbReference type="NCBI Taxonomy" id="29073"/>
    <lineage>
        <taxon>Eukaryota</taxon>
        <taxon>Metazoa</taxon>
        <taxon>Chordata</taxon>
        <taxon>Craniata</taxon>
        <taxon>Vertebrata</taxon>
        <taxon>Euteleostomi</taxon>
        <taxon>Mammalia</taxon>
        <taxon>Eutheria</taxon>
        <taxon>Laurasiatheria</taxon>
        <taxon>Carnivora</taxon>
        <taxon>Caniformia</taxon>
        <taxon>Ursidae</taxon>
        <taxon>Ursus</taxon>
    </lineage>
</organism>
<accession>A0A452T115</accession>
<proteinExistence type="inferred from homology"/>
<keyword evidence="9 13" id="KW-0472">Membrane</keyword>
<evidence type="ECO:0000256" key="10">
    <source>
        <dbReference type="ARBA" id="ARBA00023170"/>
    </source>
</evidence>
<evidence type="ECO:0000256" key="12">
    <source>
        <dbReference type="RuleBase" id="RU000688"/>
    </source>
</evidence>
<evidence type="ECO:0000256" key="7">
    <source>
        <dbReference type="ARBA" id="ARBA00022989"/>
    </source>
</evidence>
<dbReference type="Pfam" id="PF13853">
    <property type="entry name" value="7tm_4"/>
    <property type="match status" value="1"/>
</dbReference>
<evidence type="ECO:0000259" key="14">
    <source>
        <dbReference type="PROSITE" id="PS50262"/>
    </source>
</evidence>